<keyword evidence="10 11" id="KW-0807">Transducer</keyword>
<sequence length="729" mass="81379">MHAMCQVAAARPTDSCFTWQAELWAALLETDLLPPEWRQCGRGSQETRLSDKPLVLQKKWRPFIPRERQYVLTSHRTARSWSAHGAGSSLWSRAVMVSVGAVAVRCAPVKSLSRTEPSLEHSSAAHAALSQRTFAPRPGLIHLATPLRPGELKALFKESSAAQAQDLQMSGATPLTPGLHRQQAAVVRERQAAPERLGGGQRAENKKEPLSQSAVWTKIPCKLQTRVELGEIIPRREGGEKFLPLTNWSHVFVKEPNTPICCFNTKTPSGAASGIRVIQSPKKSQPAAAERESQSDNVTDVLRKFRNLRLTVRSLFSIFNPRAALQLKAVTARSTPGAHRGSFFVQPRSWDAIMSQLGIMDSWIFASSPPNLSEHLMYDSFLPGNDSDLRENYTDHSFNKTSTVVITCMYFLVCTVGLCGNTLVIYVILRYAKMKTVTNIYILNLAVADVLFMLGLPFIAIQLALVHWPFGPVLCRVVMTVDSLNQFTSIFCLMVMSIDRYLAVVHPIKSTKWRKPRMAKTINLAVWGSSLMVNIPIVIYSGVITKHDGCFCTIVWPEPQEAYYTAFMFYTFILGFFLPLMVICLCYLFIIFKVKSSGIRVGSSKRKRSERKVTRMVSIVVAVFVFCWLPFYVFNVTSVTGTISTTPVLRSTFAFVVVLGYANSCANPILYAFLSENFKKSFQNVLCLKKAGGLDEADRSDIRQDKSRMINDPTDTQSTLLNGDMQTSI</sequence>
<keyword evidence="4 13" id="KW-1133">Transmembrane helix</keyword>
<evidence type="ECO:0000256" key="13">
    <source>
        <dbReference type="SAM" id="Phobius"/>
    </source>
</evidence>
<evidence type="ECO:0000256" key="4">
    <source>
        <dbReference type="ARBA" id="ARBA00022989"/>
    </source>
</evidence>
<evidence type="ECO:0000259" key="14">
    <source>
        <dbReference type="PROSITE" id="PS50262"/>
    </source>
</evidence>
<evidence type="ECO:0000256" key="12">
    <source>
        <dbReference type="SAM" id="MobiDB-lite"/>
    </source>
</evidence>
<dbReference type="AlphaFoldDB" id="A0A4Z2I5Z9"/>
<dbReference type="EMBL" id="SRLO01000134">
    <property type="protein sequence ID" value="TNN72653.1"/>
    <property type="molecule type" value="Genomic_DNA"/>
</dbReference>
<evidence type="ECO:0000256" key="10">
    <source>
        <dbReference type="ARBA" id="ARBA00023224"/>
    </source>
</evidence>
<feature type="compositionally biased region" description="Polar residues" evidence="12">
    <location>
        <begin position="713"/>
        <end position="729"/>
    </location>
</feature>
<evidence type="ECO:0000256" key="9">
    <source>
        <dbReference type="ARBA" id="ARBA00023180"/>
    </source>
</evidence>
<feature type="region of interest" description="Disordered" evidence="12">
    <location>
        <begin position="171"/>
        <end position="211"/>
    </location>
</feature>
<feature type="transmembrane region" description="Helical" evidence="13">
    <location>
        <begin position="653"/>
        <end position="674"/>
    </location>
</feature>
<dbReference type="PROSITE" id="PS00237">
    <property type="entry name" value="G_PROTEIN_RECEP_F1_1"/>
    <property type="match status" value="1"/>
</dbReference>
<organism evidence="15 16">
    <name type="scientific">Liparis tanakae</name>
    <name type="common">Tanaka's snailfish</name>
    <dbReference type="NCBI Taxonomy" id="230148"/>
    <lineage>
        <taxon>Eukaryota</taxon>
        <taxon>Metazoa</taxon>
        <taxon>Chordata</taxon>
        <taxon>Craniata</taxon>
        <taxon>Vertebrata</taxon>
        <taxon>Euteleostomi</taxon>
        <taxon>Actinopterygii</taxon>
        <taxon>Neopterygii</taxon>
        <taxon>Teleostei</taxon>
        <taxon>Neoteleostei</taxon>
        <taxon>Acanthomorphata</taxon>
        <taxon>Eupercaria</taxon>
        <taxon>Perciformes</taxon>
        <taxon>Cottioidei</taxon>
        <taxon>Cottales</taxon>
        <taxon>Liparidae</taxon>
        <taxon>Liparis</taxon>
    </lineage>
</organism>
<dbReference type="PRINTS" id="PR00591">
    <property type="entry name" value="SOMATOSTTN5R"/>
</dbReference>
<feature type="region of interest" description="Disordered" evidence="12">
    <location>
        <begin position="704"/>
        <end position="729"/>
    </location>
</feature>
<dbReference type="OrthoDB" id="6076970at2759"/>
<dbReference type="PANTHER" id="PTHR24229:SF6">
    <property type="entry name" value="SOMATOSTATIN RECEPTOR TYPE 2"/>
    <property type="match status" value="1"/>
</dbReference>
<evidence type="ECO:0000256" key="11">
    <source>
        <dbReference type="RuleBase" id="RU000688"/>
    </source>
</evidence>
<keyword evidence="6 13" id="KW-0472">Membrane</keyword>
<gene>
    <name evidence="15" type="primary">SSTR2_2</name>
    <name evidence="15" type="ORF">EYF80_017102</name>
</gene>
<accession>A0A4Z2I5Z9</accession>
<dbReference type="GO" id="GO:0071385">
    <property type="term" value="P:cellular response to glucocorticoid stimulus"/>
    <property type="evidence" value="ECO:0007669"/>
    <property type="project" value="TreeGrafter"/>
</dbReference>
<dbReference type="SUPFAM" id="SSF81321">
    <property type="entry name" value="Family A G protein-coupled receptor-like"/>
    <property type="match status" value="1"/>
</dbReference>
<feature type="domain" description="G-protein coupled receptors family 1 profile" evidence="14">
    <location>
        <begin position="420"/>
        <end position="671"/>
    </location>
</feature>
<evidence type="ECO:0000313" key="16">
    <source>
        <dbReference type="Proteomes" id="UP000314294"/>
    </source>
</evidence>
<keyword evidence="3 11" id="KW-0812">Transmembrane</keyword>
<dbReference type="InterPro" id="IPR017452">
    <property type="entry name" value="GPCR_Rhodpsn_7TM"/>
</dbReference>
<dbReference type="SMART" id="SM01381">
    <property type="entry name" value="7TM_GPCR_Srsx"/>
    <property type="match status" value="1"/>
</dbReference>
<evidence type="ECO:0000256" key="5">
    <source>
        <dbReference type="ARBA" id="ARBA00023040"/>
    </source>
</evidence>
<evidence type="ECO:0000256" key="8">
    <source>
        <dbReference type="ARBA" id="ARBA00023170"/>
    </source>
</evidence>
<evidence type="ECO:0000256" key="7">
    <source>
        <dbReference type="ARBA" id="ARBA00023157"/>
    </source>
</evidence>
<evidence type="ECO:0000256" key="3">
    <source>
        <dbReference type="ARBA" id="ARBA00022692"/>
    </source>
</evidence>
<evidence type="ECO:0000256" key="6">
    <source>
        <dbReference type="ARBA" id="ARBA00023136"/>
    </source>
</evidence>
<dbReference type="GO" id="GO:0071392">
    <property type="term" value="P:cellular response to estradiol stimulus"/>
    <property type="evidence" value="ECO:0007669"/>
    <property type="project" value="TreeGrafter"/>
</dbReference>
<dbReference type="PANTHER" id="PTHR24229">
    <property type="entry name" value="NEUROPEPTIDES RECEPTOR"/>
    <property type="match status" value="1"/>
</dbReference>
<proteinExistence type="inferred from homology"/>
<dbReference type="Pfam" id="PF00001">
    <property type="entry name" value="7tm_1"/>
    <property type="match status" value="1"/>
</dbReference>
<protein>
    <submittedName>
        <fullName evidence="15">Somatostatin receptor type 2</fullName>
    </submittedName>
</protein>
<dbReference type="GO" id="GO:0004994">
    <property type="term" value="F:somatostatin receptor activity"/>
    <property type="evidence" value="ECO:0007669"/>
    <property type="project" value="InterPro"/>
</dbReference>
<dbReference type="PROSITE" id="PS50262">
    <property type="entry name" value="G_PROTEIN_RECEP_F1_2"/>
    <property type="match status" value="1"/>
</dbReference>
<dbReference type="Proteomes" id="UP000314294">
    <property type="component" value="Unassembled WGS sequence"/>
</dbReference>
<dbReference type="GO" id="GO:0043005">
    <property type="term" value="C:neuron projection"/>
    <property type="evidence" value="ECO:0007669"/>
    <property type="project" value="TreeGrafter"/>
</dbReference>
<keyword evidence="2" id="KW-1003">Cell membrane</keyword>
<keyword evidence="5 11" id="KW-0297">G-protein coupled receptor</keyword>
<evidence type="ECO:0000256" key="2">
    <source>
        <dbReference type="ARBA" id="ARBA00022475"/>
    </source>
</evidence>
<dbReference type="PRINTS" id="PR00246">
    <property type="entry name" value="SOMATOSTATNR"/>
</dbReference>
<feature type="transmembrane region" description="Helical" evidence="13">
    <location>
        <begin position="484"/>
        <end position="503"/>
    </location>
</feature>
<reference evidence="15 16" key="1">
    <citation type="submission" date="2019-03" db="EMBL/GenBank/DDBJ databases">
        <title>First draft genome of Liparis tanakae, snailfish: a comprehensive survey of snailfish specific genes.</title>
        <authorList>
            <person name="Kim W."/>
            <person name="Song I."/>
            <person name="Jeong J.-H."/>
            <person name="Kim D."/>
            <person name="Kim S."/>
            <person name="Ryu S."/>
            <person name="Song J.Y."/>
            <person name="Lee S.K."/>
        </authorList>
    </citation>
    <scope>NUCLEOTIDE SEQUENCE [LARGE SCALE GENOMIC DNA]</scope>
    <source>
        <tissue evidence="15">Muscle</tissue>
    </source>
</reference>
<dbReference type="GO" id="GO:0042923">
    <property type="term" value="F:neuropeptide binding"/>
    <property type="evidence" value="ECO:0007669"/>
    <property type="project" value="TreeGrafter"/>
</dbReference>
<dbReference type="InterPro" id="IPR000586">
    <property type="entry name" value="Somatstn_rcpt"/>
</dbReference>
<evidence type="ECO:0000256" key="1">
    <source>
        <dbReference type="ARBA" id="ARBA00004651"/>
    </source>
</evidence>
<keyword evidence="7" id="KW-1015">Disulfide bond</keyword>
<dbReference type="CDD" id="cd15971">
    <property type="entry name" value="7tmA_SSTR2"/>
    <property type="match status" value="1"/>
</dbReference>
<comment type="similarity">
    <text evidence="11">Belongs to the G-protein coupled receptor 1 family.</text>
</comment>
<feature type="transmembrane region" description="Helical" evidence="13">
    <location>
        <begin position="613"/>
        <end position="633"/>
    </location>
</feature>
<keyword evidence="8 11" id="KW-0675">Receptor</keyword>
<dbReference type="FunFam" id="1.20.1070.10:FF:000039">
    <property type="entry name" value="somatostatin receptor type 2"/>
    <property type="match status" value="1"/>
</dbReference>
<evidence type="ECO:0000313" key="15">
    <source>
        <dbReference type="EMBL" id="TNN72653.1"/>
    </source>
</evidence>
<feature type="transmembrane region" description="Helical" evidence="13">
    <location>
        <begin position="441"/>
        <end position="464"/>
    </location>
</feature>
<keyword evidence="9" id="KW-0325">Glycoprotein</keyword>
<dbReference type="GO" id="GO:0005886">
    <property type="term" value="C:plasma membrane"/>
    <property type="evidence" value="ECO:0007669"/>
    <property type="project" value="UniProtKB-SubCell"/>
</dbReference>
<dbReference type="PRINTS" id="PR00237">
    <property type="entry name" value="GPCRRHODOPSN"/>
</dbReference>
<dbReference type="Gene3D" id="1.20.1070.10">
    <property type="entry name" value="Rhodopsin 7-helix transmembrane proteins"/>
    <property type="match status" value="1"/>
</dbReference>
<name>A0A4Z2I5Z9_9TELE</name>
<feature type="transmembrane region" description="Helical" evidence="13">
    <location>
        <begin position="524"/>
        <end position="543"/>
    </location>
</feature>
<feature type="transmembrane region" description="Helical" evidence="13">
    <location>
        <begin position="563"/>
        <end position="592"/>
    </location>
</feature>
<comment type="caution">
    <text evidence="15">The sequence shown here is derived from an EMBL/GenBank/DDBJ whole genome shotgun (WGS) entry which is preliminary data.</text>
</comment>
<dbReference type="InterPro" id="IPR000276">
    <property type="entry name" value="GPCR_Rhodpsn"/>
</dbReference>
<feature type="transmembrane region" description="Helical" evidence="13">
    <location>
        <begin position="409"/>
        <end position="429"/>
    </location>
</feature>
<dbReference type="InterPro" id="IPR001184">
    <property type="entry name" value="Somatstn_rcpt_5"/>
</dbReference>
<comment type="subcellular location">
    <subcellularLocation>
        <location evidence="1">Cell membrane</location>
        <topology evidence="1">Multi-pass membrane protein</topology>
    </subcellularLocation>
</comment>
<keyword evidence="16" id="KW-1185">Reference proteome</keyword>